<dbReference type="PIRSF" id="PIRSF000654">
    <property type="entry name" value="Integrin-linked_kinase"/>
    <property type="match status" value="1"/>
</dbReference>
<dbReference type="Pfam" id="PF07714">
    <property type="entry name" value="PK_Tyr_Ser-Thr"/>
    <property type="match status" value="1"/>
</dbReference>
<evidence type="ECO:0000313" key="2">
    <source>
        <dbReference type="EMBL" id="TFK46551.1"/>
    </source>
</evidence>
<dbReference type="OrthoDB" id="4062651at2759"/>
<dbReference type="InterPro" id="IPR008266">
    <property type="entry name" value="Tyr_kinase_AS"/>
</dbReference>
<proteinExistence type="predicted"/>
<dbReference type="GO" id="GO:0005524">
    <property type="term" value="F:ATP binding"/>
    <property type="evidence" value="ECO:0007669"/>
    <property type="project" value="InterPro"/>
</dbReference>
<dbReference type="Gene3D" id="1.10.510.10">
    <property type="entry name" value="Transferase(Phosphotransferase) domain 1"/>
    <property type="match status" value="1"/>
</dbReference>
<dbReference type="InterPro" id="IPR001245">
    <property type="entry name" value="Ser-Thr/Tyr_kinase_cat_dom"/>
</dbReference>
<dbReference type="PROSITE" id="PS50011">
    <property type="entry name" value="PROTEIN_KINASE_DOM"/>
    <property type="match status" value="1"/>
</dbReference>
<dbReference type="InterPro" id="IPR000719">
    <property type="entry name" value="Prot_kinase_dom"/>
</dbReference>
<dbReference type="Proteomes" id="UP000305948">
    <property type="component" value="Unassembled WGS sequence"/>
</dbReference>
<dbReference type="EMBL" id="ML213529">
    <property type="protein sequence ID" value="TFK46551.1"/>
    <property type="molecule type" value="Genomic_DNA"/>
</dbReference>
<dbReference type="STRING" id="5364.A0A5C3MYI5"/>
<reference evidence="2 3" key="1">
    <citation type="journal article" date="2019" name="Nat. Ecol. Evol.">
        <title>Megaphylogeny resolves global patterns of mushroom evolution.</title>
        <authorList>
            <person name="Varga T."/>
            <person name="Krizsan K."/>
            <person name="Foldi C."/>
            <person name="Dima B."/>
            <person name="Sanchez-Garcia M."/>
            <person name="Sanchez-Ramirez S."/>
            <person name="Szollosi G.J."/>
            <person name="Szarkandi J.G."/>
            <person name="Papp V."/>
            <person name="Albert L."/>
            <person name="Andreopoulos W."/>
            <person name="Angelini C."/>
            <person name="Antonin V."/>
            <person name="Barry K.W."/>
            <person name="Bougher N.L."/>
            <person name="Buchanan P."/>
            <person name="Buyck B."/>
            <person name="Bense V."/>
            <person name="Catcheside P."/>
            <person name="Chovatia M."/>
            <person name="Cooper J."/>
            <person name="Damon W."/>
            <person name="Desjardin D."/>
            <person name="Finy P."/>
            <person name="Geml J."/>
            <person name="Haridas S."/>
            <person name="Hughes K."/>
            <person name="Justo A."/>
            <person name="Karasinski D."/>
            <person name="Kautmanova I."/>
            <person name="Kiss B."/>
            <person name="Kocsube S."/>
            <person name="Kotiranta H."/>
            <person name="LaButti K.M."/>
            <person name="Lechner B.E."/>
            <person name="Liimatainen K."/>
            <person name="Lipzen A."/>
            <person name="Lukacs Z."/>
            <person name="Mihaltcheva S."/>
            <person name="Morgado L.N."/>
            <person name="Niskanen T."/>
            <person name="Noordeloos M.E."/>
            <person name="Ohm R.A."/>
            <person name="Ortiz-Santana B."/>
            <person name="Ovrebo C."/>
            <person name="Racz N."/>
            <person name="Riley R."/>
            <person name="Savchenko A."/>
            <person name="Shiryaev A."/>
            <person name="Soop K."/>
            <person name="Spirin V."/>
            <person name="Szebenyi C."/>
            <person name="Tomsovsky M."/>
            <person name="Tulloss R.E."/>
            <person name="Uehling J."/>
            <person name="Grigoriev I.V."/>
            <person name="Vagvolgyi C."/>
            <person name="Papp T."/>
            <person name="Martin F.M."/>
            <person name="Miettinen O."/>
            <person name="Hibbett D.S."/>
            <person name="Nagy L.G."/>
        </authorList>
    </citation>
    <scope>NUCLEOTIDE SEQUENCE [LARGE SCALE GENOMIC DNA]</scope>
    <source>
        <strain evidence="2 3">OMC1185</strain>
    </source>
</reference>
<dbReference type="GO" id="GO:0004674">
    <property type="term" value="F:protein serine/threonine kinase activity"/>
    <property type="evidence" value="ECO:0007669"/>
    <property type="project" value="TreeGrafter"/>
</dbReference>
<dbReference type="AlphaFoldDB" id="A0A5C3MYI5"/>
<dbReference type="InterPro" id="IPR051681">
    <property type="entry name" value="Ser/Thr_Kinases-Pseudokinases"/>
</dbReference>
<keyword evidence="2" id="KW-0418">Kinase</keyword>
<dbReference type="InterPro" id="IPR011009">
    <property type="entry name" value="Kinase-like_dom_sf"/>
</dbReference>
<organism evidence="2 3">
    <name type="scientific">Heliocybe sulcata</name>
    <dbReference type="NCBI Taxonomy" id="5364"/>
    <lineage>
        <taxon>Eukaryota</taxon>
        <taxon>Fungi</taxon>
        <taxon>Dikarya</taxon>
        <taxon>Basidiomycota</taxon>
        <taxon>Agaricomycotina</taxon>
        <taxon>Agaricomycetes</taxon>
        <taxon>Gloeophyllales</taxon>
        <taxon>Gloeophyllaceae</taxon>
        <taxon>Heliocybe</taxon>
    </lineage>
</organism>
<keyword evidence="2" id="KW-0808">Transferase</keyword>
<accession>A0A5C3MYI5</accession>
<protein>
    <submittedName>
        <fullName evidence="2">Kinase-like protein</fullName>
    </submittedName>
</protein>
<name>A0A5C3MYI5_9AGAM</name>
<dbReference type="PROSITE" id="PS00109">
    <property type="entry name" value="PROTEIN_KINASE_TYR"/>
    <property type="match status" value="1"/>
</dbReference>
<keyword evidence="3" id="KW-1185">Reference proteome</keyword>
<dbReference type="SUPFAM" id="SSF56112">
    <property type="entry name" value="Protein kinase-like (PK-like)"/>
    <property type="match status" value="1"/>
</dbReference>
<dbReference type="PANTHER" id="PTHR44329">
    <property type="entry name" value="SERINE/THREONINE-PROTEIN KINASE TNNI3K-RELATED"/>
    <property type="match status" value="1"/>
</dbReference>
<gene>
    <name evidence="2" type="ORF">OE88DRAFT_904851</name>
</gene>
<evidence type="ECO:0000259" key="1">
    <source>
        <dbReference type="PROSITE" id="PS50011"/>
    </source>
</evidence>
<sequence length="298" mass="33270">MVKVALSTGCFPSTLFIHGVHAEANLTTGGGFADIYCGHWFGRRVAVKRLRIFPTDSDQRKMRATRILYRETLIWRALDHPNILPLYGIDDQVFAPFVCMISPWMEHGNIVQYIERCTPQPSTILRLICEVAAGVEYVHERGVVHGDLRGANVLIDSSSTRHHVRLTDFGLAAIAESTPSTRSGGSIRWMAPELLDPEFFGLTTSSRSQEADVFSFAMLCIEIYTQRPPFADTPSDGAVVLSVIRGKRPRRPTYQGHRVADDIWTIIKGCWQQHPGSRTPIGRAHEELLGIIPSHLLG</sequence>
<evidence type="ECO:0000313" key="3">
    <source>
        <dbReference type="Proteomes" id="UP000305948"/>
    </source>
</evidence>
<feature type="domain" description="Protein kinase" evidence="1">
    <location>
        <begin position="21"/>
        <end position="288"/>
    </location>
</feature>